<sequence>MKAQPFFANPPVTISVTNYGEAPLSIPTFLSLFPDGFSDYENDLKWKYLIIRFKKKDKEEEEEEQEDQQELEEQGDEQDDEEEEDDEDIEIPLSVWSLEQDK</sequence>
<proteinExistence type="predicted"/>
<accession>A0A5J4T5Z6</accession>
<evidence type="ECO:0000313" key="3">
    <source>
        <dbReference type="Proteomes" id="UP000324800"/>
    </source>
</evidence>
<comment type="caution">
    <text evidence="2">The sequence shown here is derived from an EMBL/GenBank/DDBJ whole genome shotgun (WGS) entry which is preliminary data.</text>
</comment>
<feature type="compositionally biased region" description="Acidic residues" evidence="1">
    <location>
        <begin position="59"/>
        <end position="90"/>
    </location>
</feature>
<feature type="non-terminal residue" evidence="2">
    <location>
        <position position="102"/>
    </location>
</feature>
<feature type="region of interest" description="Disordered" evidence="1">
    <location>
        <begin position="57"/>
        <end position="102"/>
    </location>
</feature>
<name>A0A5J4T5Z6_9EUKA</name>
<dbReference type="EMBL" id="SNRW01037831">
    <property type="protein sequence ID" value="KAA6353588.1"/>
    <property type="molecule type" value="Genomic_DNA"/>
</dbReference>
<reference evidence="2 3" key="1">
    <citation type="submission" date="2019-03" db="EMBL/GenBank/DDBJ databases">
        <title>Single cell metagenomics reveals metabolic interactions within the superorganism composed of flagellate Streblomastix strix and complex community of Bacteroidetes bacteria on its surface.</title>
        <authorList>
            <person name="Treitli S.C."/>
            <person name="Kolisko M."/>
            <person name="Husnik F."/>
            <person name="Keeling P."/>
            <person name="Hampl V."/>
        </authorList>
    </citation>
    <scope>NUCLEOTIDE SEQUENCE [LARGE SCALE GENOMIC DNA]</scope>
    <source>
        <strain evidence="2">ST1C</strain>
    </source>
</reference>
<organism evidence="2 3">
    <name type="scientific">Streblomastix strix</name>
    <dbReference type="NCBI Taxonomy" id="222440"/>
    <lineage>
        <taxon>Eukaryota</taxon>
        <taxon>Metamonada</taxon>
        <taxon>Preaxostyla</taxon>
        <taxon>Oxymonadida</taxon>
        <taxon>Streblomastigidae</taxon>
        <taxon>Streblomastix</taxon>
    </lineage>
</organism>
<evidence type="ECO:0000256" key="1">
    <source>
        <dbReference type="SAM" id="MobiDB-lite"/>
    </source>
</evidence>
<evidence type="ECO:0000313" key="2">
    <source>
        <dbReference type="EMBL" id="KAA6353588.1"/>
    </source>
</evidence>
<protein>
    <submittedName>
        <fullName evidence="2">Uncharacterized protein</fullName>
    </submittedName>
</protein>
<dbReference type="AlphaFoldDB" id="A0A5J4T5Z6"/>
<gene>
    <name evidence="2" type="ORF">EZS28_050885</name>
</gene>
<dbReference type="Proteomes" id="UP000324800">
    <property type="component" value="Unassembled WGS sequence"/>
</dbReference>